<reference evidence="2" key="1">
    <citation type="journal article" date="2019" name="Int. J. Syst. Evol. Microbiol.">
        <title>The Global Catalogue of Microorganisms (GCM) 10K type strain sequencing project: providing services to taxonomists for standard genome sequencing and annotation.</title>
        <authorList>
            <consortium name="The Broad Institute Genomics Platform"/>
            <consortium name="The Broad Institute Genome Sequencing Center for Infectious Disease"/>
            <person name="Wu L."/>
            <person name="Ma J."/>
        </authorList>
    </citation>
    <scope>NUCLEOTIDE SEQUENCE [LARGE SCALE GENOMIC DNA]</scope>
    <source>
        <strain evidence="2">JCM 18410</strain>
    </source>
</reference>
<dbReference type="EMBL" id="BAABKC010000128">
    <property type="protein sequence ID" value="GAA5078704.1"/>
    <property type="molecule type" value="Genomic_DNA"/>
</dbReference>
<organism evidence="1 2">
    <name type="scientific">Streptomyces similanensis</name>
    <dbReference type="NCBI Taxonomy" id="1274988"/>
    <lineage>
        <taxon>Bacteria</taxon>
        <taxon>Bacillati</taxon>
        <taxon>Actinomycetota</taxon>
        <taxon>Actinomycetes</taxon>
        <taxon>Kitasatosporales</taxon>
        <taxon>Streptomycetaceae</taxon>
        <taxon>Streptomyces</taxon>
    </lineage>
</organism>
<dbReference type="Proteomes" id="UP001500124">
    <property type="component" value="Unassembled WGS sequence"/>
</dbReference>
<evidence type="ECO:0000313" key="1">
    <source>
        <dbReference type="EMBL" id="GAA5078704.1"/>
    </source>
</evidence>
<proteinExistence type="predicted"/>
<keyword evidence="2" id="KW-1185">Reference proteome</keyword>
<dbReference type="RefSeq" id="WP_345672116.1">
    <property type="nucleotide sequence ID" value="NZ_BAABKC010000128.1"/>
</dbReference>
<evidence type="ECO:0000313" key="2">
    <source>
        <dbReference type="Proteomes" id="UP001500124"/>
    </source>
</evidence>
<name>A0ABP9LLQ3_9ACTN</name>
<protein>
    <submittedName>
        <fullName evidence="1">Uncharacterized protein</fullName>
    </submittedName>
</protein>
<comment type="caution">
    <text evidence="1">The sequence shown here is derived from an EMBL/GenBank/DDBJ whole genome shotgun (WGS) entry which is preliminary data.</text>
</comment>
<accession>A0ABP9LLQ3</accession>
<gene>
    <name evidence="1" type="ORF">GCM10023336_70650</name>
</gene>
<sequence length="168" mass="19016">MGPEMVAGLFGLGGALVGAVVSTGAVIWQQRKTAHEAERTHLLGLSETAANEVIRLSYELQDHFAEDVEVDPFGSEHWTWVARLEELNRSLEEQALRFADPKVRYLLAWINAEILRDPVRLSRDENGWPTAPYRTICADLRTVMGTVLRRQPFPRSIWRNYSDSTPPS</sequence>